<gene>
    <name evidence="4" type="ORF">GAB14E_2553</name>
</gene>
<feature type="domain" description="HTH cro/C1-type" evidence="3">
    <location>
        <begin position="3"/>
        <end position="56"/>
    </location>
</feature>
<sequence length="152" mass="17502">MILKNLRAEKNWSQEQVATFSGLSTRTIQRVESGQSASIETLKSIASVFEIDISKLTEEIKVIDKKSEHWKAQHWFFRMSALGTGSRKAQVRIELVLLGLAVFETIMIYFETAHTGLALLLMYVLYSHVVFIRYGDKNQAWDTQHNKPIKRD</sequence>
<dbReference type="PANTHER" id="PTHR46558:SF11">
    <property type="entry name" value="HTH-TYPE TRANSCRIPTIONAL REGULATOR XRE"/>
    <property type="match status" value="1"/>
</dbReference>
<feature type="transmembrane region" description="Helical" evidence="2">
    <location>
        <begin position="116"/>
        <end position="134"/>
    </location>
</feature>
<evidence type="ECO:0000256" key="2">
    <source>
        <dbReference type="SAM" id="Phobius"/>
    </source>
</evidence>
<keyword evidence="2" id="KW-0472">Membrane</keyword>
<dbReference type="PROSITE" id="PS50943">
    <property type="entry name" value="HTH_CROC1"/>
    <property type="match status" value="1"/>
</dbReference>
<evidence type="ECO:0000256" key="1">
    <source>
        <dbReference type="ARBA" id="ARBA00023125"/>
    </source>
</evidence>
<organism evidence="4 5">
    <name type="scientific">Colwellia psychrerythraea</name>
    <name type="common">Vibrio psychroerythus</name>
    <dbReference type="NCBI Taxonomy" id="28229"/>
    <lineage>
        <taxon>Bacteria</taxon>
        <taxon>Pseudomonadati</taxon>
        <taxon>Pseudomonadota</taxon>
        <taxon>Gammaproteobacteria</taxon>
        <taxon>Alteromonadales</taxon>
        <taxon>Colwelliaceae</taxon>
        <taxon>Colwellia</taxon>
    </lineage>
</organism>
<protein>
    <submittedName>
        <fullName evidence="4">Helix-turn-helix domain protein</fullName>
    </submittedName>
</protein>
<dbReference type="EMBL" id="JQEC01000021">
    <property type="protein sequence ID" value="KGJ93998.1"/>
    <property type="molecule type" value="Genomic_DNA"/>
</dbReference>
<name>A0A099KWH0_COLPS</name>
<accession>A0A099KWH0</accession>
<dbReference type="CDD" id="cd00093">
    <property type="entry name" value="HTH_XRE"/>
    <property type="match status" value="1"/>
</dbReference>
<proteinExistence type="predicted"/>
<keyword evidence="1" id="KW-0238">DNA-binding</keyword>
<evidence type="ECO:0000259" key="3">
    <source>
        <dbReference type="PROSITE" id="PS50943"/>
    </source>
</evidence>
<dbReference type="GO" id="GO:0003677">
    <property type="term" value="F:DNA binding"/>
    <property type="evidence" value="ECO:0007669"/>
    <property type="project" value="UniProtKB-KW"/>
</dbReference>
<reference evidence="4 5" key="1">
    <citation type="submission" date="2014-08" db="EMBL/GenBank/DDBJ databases">
        <title>Genomic and Phenotypic Diversity of Colwellia psychrerythraea strains from Disparate Marine Basins.</title>
        <authorList>
            <person name="Techtmann S.M."/>
            <person name="Stelling S.C."/>
            <person name="Utturkar S.M."/>
            <person name="Alshibli N."/>
            <person name="Harris A."/>
            <person name="Brown S.D."/>
            <person name="Hazen T.C."/>
        </authorList>
    </citation>
    <scope>NUCLEOTIDE SEQUENCE [LARGE SCALE GENOMIC DNA]</scope>
    <source>
        <strain evidence="4 5">GAB14E</strain>
    </source>
</reference>
<dbReference type="Proteomes" id="UP000029868">
    <property type="component" value="Unassembled WGS sequence"/>
</dbReference>
<dbReference type="AlphaFoldDB" id="A0A099KWH0"/>
<dbReference type="PATRIC" id="fig|28229.3.peg.2174"/>
<feature type="transmembrane region" description="Helical" evidence="2">
    <location>
        <begin position="91"/>
        <end position="110"/>
    </location>
</feature>
<dbReference type="Gene3D" id="1.10.260.40">
    <property type="entry name" value="lambda repressor-like DNA-binding domains"/>
    <property type="match status" value="1"/>
</dbReference>
<dbReference type="InterPro" id="IPR001387">
    <property type="entry name" value="Cro/C1-type_HTH"/>
</dbReference>
<keyword evidence="2" id="KW-0812">Transmembrane</keyword>
<evidence type="ECO:0000313" key="5">
    <source>
        <dbReference type="Proteomes" id="UP000029868"/>
    </source>
</evidence>
<dbReference type="SMART" id="SM00530">
    <property type="entry name" value="HTH_XRE"/>
    <property type="match status" value="1"/>
</dbReference>
<keyword evidence="2" id="KW-1133">Transmembrane helix</keyword>
<comment type="caution">
    <text evidence="4">The sequence shown here is derived from an EMBL/GenBank/DDBJ whole genome shotgun (WGS) entry which is preliminary data.</text>
</comment>
<dbReference type="Pfam" id="PF01381">
    <property type="entry name" value="HTH_3"/>
    <property type="match status" value="1"/>
</dbReference>
<dbReference type="RefSeq" id="WP_156115718.1">
    <property type="nucleotide sequence ID" value="NZ_JQEC01000021.1"/>
</dbReference>
<evidence type="ECO:0000313" key="4">
    <source>
        <dbReference type="EMBL" id="KGJ93998.1"/>
    </source>
</evidence>
<dbReference type="OrthoDB" id="21915at2"/>
<dbReference type="InterPro" id="IPR010982">
    <property type="entry name" value="Lambda_DNA-bd_dom_sf"/>
</dbReference>
<dbReference type="PANTHER" id="PTHR46558">
    <property type="entry name" value="TRACRIPTIONAL REGULATORY PROTEIN-RELATED-RELATED"/>
    <property type="match status" value="1"/>
</dbReference>
<dbReference type="SUPFAM" id="SSF47413">
    <property type="entry name" value="lambda repressor-like DNA-binding domains"/>
    <property type="match status" value="1"/>
</dbReference>